<name>A0ABM7FYB4_9SPHN</name>
<organism evidence="1 2">
    <name type="scientific">Sphingomonas bisphenolicum</name>
    <dbReference type="NCBI Taxonomy" id="296544"/>
    <lineage>
        <taxon>Bacteria</taxon>
        <taxon>Pseudomonadati</taxon>
        <taxon>Pseudomonadota</taxon>
        <taxon>Alphaproteobacteria</taxon>
        <taxon>Sphingomonadales</taxon>
        <taxon>Sphingomonadaceae</taxon>
        <taxon>Sphingomonas</taxon>
    </lineage>
</organism>
<dbReference type="Proteomes" id="UP001059971">
    <property type="component" value="Chromosome 1"/>
</dbReference>
<evidence type="ECO:0008006" key="3">
    <source>
        <dbReference type="Google" id="ProtNLM"/>
    </source>
</evidence>
<keyword evidence="2" id="KW-1185">Reference proteome</keyword>
<evidence type="ECO:0000313" key="1">
    <source>
        <dbReference type="EMBL" id="BBF70125.1"/>
    </source>
</evidence>
<dbReference type="EMBL" id="AP018817">
    <property type="protein sequence ID" value="BBF70125.1"/>
    <property type="molecule type" value="Genomic_DNA"/>
</dbReference>
<reference evidence="1" key="1">
    <citation type="submission" date="2018-07" db="EMBL/GenBank/DDBJ databases">
        <title>Complete genome sequence of Sphingomonas bisphenolicum strain AO1, a bisphenol A degradative bacterium isolated from Japanese farm field.</title>
        <authorList>
            <person name="Murakami M."/>
            <person name="Koh M."/>
            <person name="Koba S."/>
            <person name="Matsumura Y."/>
        </authorList>
    </citation>
    <scope>NUCLEOTIDE SEQUENCE</scope>
    <source>
        <strain evidence="1">AO1</strain>
    </source>
</reference>
<accession>A0ABM7FYB4</accession>
<sequence length="78" mass="8416">MKSVSSRLGTRWMRGWAAIQAGSASVAVGAGGGAVRSGMENPERSKDAVRRRHSYIPAPKMQGASAMSYYRNITVMQQ</sequence>
<gene>
    <name evidence="1" type="ORF">SBA_ch1_23250</name>
</gene>
<proteinExistence type="predicted"/>
<protein>
    <recommendedName>
        <fullName evidence="3">Secreted protein</fullName>
    </recommendedName>
</protein>
<evidence type="ECO:0000313" key="2">
    <source>
        <dbReference type="Proteomes" id="UP001059971"/>
    </source>
</evidence>